<dbReference type="EMBL" id="BDQK01000013">
    <property type="protein sequence ID" value="GBF81144.1"/>
    <property type="molecule type" value="Genomic_DNA"/>
</dbReference>
<name>A0A401IIT9_APHSA</name>
<accession>A0A401IIT9</accession>
<sequence length="69" mass="8066">MIEAALAILGTATRIATEFTRAKTTESFVFMEKSKYTVHLYIIRQFDGMKSPFKHFFRDDIFARIKTDI</sequence>
<dbReference type="GO" id="GO:0051213">
    <property type="term" value="F:dioxygenase activity"/>
    <property type="evidence" value="ECO:0007669"/>
    <property type="project" value="UniProtKB-KW"/>
</dbReference>
<keyword evidence="2" id="KW-1185">Reference proteome</keyword>
<protein>
    <submittedName>
        <fullName evidence="1">Glyoxalase/bleomycin resistance protein/dioxygenase</fullName>
    </submittedName>
</protein>
<evidence type="ECO:0000313" key="1">
    <source>
        <dbReference type="EMBL" id="GBF81144.1"/>
    </source>
</evidence>
<organism evidence="1 2">
    <name type="scientific">Aphanothece sacrum FPU1</name>
    <dbReference type="NCBI Taxonomy" id="1920663"/>
    <lineage>
        <taxon>Bacteria</taxon>
        <taxon>Bacillati</taxon>
        <taxon>Cyanobacteriota</taxon>
        <taxon>Cyanophyceae</taxon>
        <taxon>Oscillatoriophycideae</taxon>
        <taxon>Chroococcales</taxon>
        <taxon>Aphanothecaceae</taxon>
        <taxon>Aphanothece</taxon>
    </lineage>
</organism>
<dbReference type="AlphaFoldDB" id="A0A401IIT9"/>
<evidence type="ECO:0000313" key="2">
    <source>
        <dbReference type="Proteomes" id="UP000287247"/>
    </source>
</evidence>
<dbReference type="Proteomes" id="UP000287247">
    <property type="component" value="Unassembled WGS sequence"/>
</dbReference>
<reference evidence="2" key="1">
    <citation type="submission" date="2017-05" db="EMBL/GenBank/DDBJ databases">
        <title>Physiological properties and genetic analysis related to exopolysaccharide production of fresh-water unicellular cyanobacterium Aphanothece sacrum, Suizenji Nori, that has been cultured as a food source in Japan.</title>
        <authorList>
            <person name="Kanesaki Y."/>
            <person name="Yoshikawa S."/>
            <person name="Ohki K."/>
        </authorList>
    </citation>
    <scope>NUCLEOTIDE SEQUENCE [LARGE SCALE GENOMIC DNA]</scope>
    <source>
        <strain evidence="2">FPU1</strain>
    </source>
</reference>
<keyword evidence="1" id="KW-0560">Oxidoreductase</keyword>
<comment type="caution">
    <text evidence="1">The sequence shown here is derived from an EMBL/GenBank/DDBJ whole genome shotgun (WGS) entry which is preliminary data.</text>
</comment>
<proteinExistence type="predicted"/>
<keyword evidence="1" id="KW-0223">Dioxygenase</keyword>
<gene>
    <name evidence="1" type="ORF">AsFPU1_2556</name>
</gene>